<organism evidence="1 2">
    <name type="scientific">Prevotella intermedia</name>
    <dbReference type="NCBI Taxonomy" id="28131"/>
    <lineage>
        <taxon>Bacteria</taxon>
        <taxon>Pseudomonadati</taxon>
        <taxon>Bacteroidota</taxon>
        <taxon>Bacteroidia</taxon>
        <taxon>Bacteroidales</taxon>
        <taxon>Prevotellaceae</taxon>
        <taxon>Prevotella</taxon>
    </lineage>
</organism>
<sequence length="266" mass="30622">MNKAILFIFSGLPAVGKSTLAKSVVKYFGAVYLRIDTIEQGLKDLCHIDVEGEGYRLAYRMAADNLQLGNNVVADCCNPIELTRREWEDVAVNNNCRFVNIEVVCSDKTEHKKRAEQRNAEVANMKLPVWNDIENREYHEWHKNRIIIDTAGKTIKQCQTELKEKVADSLSQKGDGQEYESIDDSLKATIIEKLCYTKFVYDRINRKLGLYLSPQEIESFISDIIMHTDTNHFLKKGKNYYITNDTEHIRITVNSCTFRVISTDKI</sequence>
<gene>
    <name evidence="1" type="ORF">CLI71_01475</name>
</gene>
<proteinExistence type="predicted"/>
<protein>
    <recommendedName>
        <fullName evidence="3">Kinase</fullName>
    </recommendedName>
</protein>
<evidence type="ECO:0000313" key="2">
    <source>
        <dbReference type="Proteomes" id="UP000219058"/>
    </source>
</evidence>
<dbReference type="Gene3D" id="3.40.50.300">
    <property type="entry name" value="P-loop containing nucleotide triphosphate hydrolases"/>
    <property type="match status" value="1"/>
</dbReference>
<dbReference type="InterPro" id="IPR024229">
    <property type="entry name" value="DUF3781"/>
</dbReference>
<evidence type="ECO:0008006" key="3">
    <source>
        <dbReference type="Google" id="ProtNLM"/>
    </source>
</evidence>
<name>A0A2A6EHU1_PREIN</name>
<reference evidence="1 2" key="1">
    <citation type="submission" date="2017-09" db="EMBL/GenBank/DDBJ databases">
        <title>Phase variable restriction modification systems are present in the genome sequences of periodontal pathogens Prevotella intermedia, Tannerella forsythia and Porphyromonas gingivalis.</title>
        <authorList>
            <person name="Haigh R.D."/>
            <person name="Crawford L."/>
            <person name="Ralph J."/>
            <person name="Wanford J."/>
            <person name="Vartoukian S.R."/>
            <person name="Hijazib K."/>
            <person name="Wade W."/>
            <person name="Oggioni M.R."/>
        </authorList>
    </citation>
    <scope>NUCLEOTIDE SEQUENCE [LARGE SCALE GENOMIC DNA]</scope>
    <source>
        <strain evidence="1 2">WW2834</strain>
    </source>
</reference>
<dbReference type="Pfam" id="PF12636">
    <property type="entry name" value="DUF3781"/>
    <property type="match status" value="1"/>
</dbReference>
<evidence type="ECO:0000313" key="1">
    <source>
        <dbReference type="EMBL" id="PDP61138.1"/>
    </source>
</evidence>
<dbReference type="RefSeq" id="WP_097549434.1">
    <property type="nucleotide sequence ID" value="NZ_NSLY01000003.1"/>
</dbReference>
<dbReference type="EMBL" id="NSLY01000003">
    <property type="protein sequence ID" value="PDP61138.1"/>
    <property type="molecule type" value="Genomic_DNA"/>
</dbReference>
<dbReference type="AlphaFoldDB" id="A0A2A6EHU1"/>
<comment type="caution">
    <text evidence="1">The sequence shown here is derived from an EMBL/GenBank/DDBJ whole genome shotgun (WGS) entry which is preliminary data.</text>
</comment>
<dbReference type="Proteomes" id="UP000219058">
    <property type="component" value="Unassembled WGS sequence"/>
</dbReference>
<accession>A0A2A6EHU1</accession>
<dbReference type="SUPFAM" id="SSF52540">
    <property type="entry name" value="P-loop containing nucleoside triphosphate hydrolases"/>
    <property type="match status" value="1"/>
</dbReference>
<dbReference type="Pfam" id="PF13671">
    <property type="entry name" value="AAA_33"/>
    <property type="match status" value="1"/>
</dbReference>
<dbReference type="InterPro" id="IPR027417">
    <property type="entry name" value="P-loop_NTPase"/>
</dbReference>
<dbReference type="PANTHER" id="PTHR37807:SF3">
    <property type="entry name" value="OS07G0160300 PROTEIN"/>
    <property type="match status" value="1"/>
</dbReference>
<dbReference type="PANTHER" id="PTHR37807">
    <property type="entry name" value="OS07G0160300 PROTEIN"/>
    <property type="match status" value="1"/>
</dbReference>